<evidence type="ECO:0000256" key="1">
    <source>
        <dbReference type="ARBA" id="ARBA00022679"/>
    </source>
</evidence>
<reference evidence="7" key="1">
    <citation type="journal article" date="2021" name="PeerJ">
        <title>Extensive microbial diversity within the chicken gut microbiome revealed by metagenomics and culture.</title>
        <authorList>
            <person name="Gilroy R."/>
            <person name="Ravi A."/>
            <person name="Getino M."/>
            <person name="Pursley I."/>
            <person name="Horton D.L."/>
            <person name="Alikhan N.F."/>
            <person name="Baker D."/>
            <person name="Gharbi K."/>
            <person name="Hall N."/>
            <person name="Watson M."/>
            <person name="Adriaenssens E.M."/>
            <person name="Foster-Nyarko E."/>
            <person name="Jarju S."/>
            <person name="Secka A."/>
            <person name="Antonio M."/>
            <person name="Oren A."/>
            <person name="Chaudhuri R.R."/>
            <person name="La Ragione R."/>
            <person name="Hildebrand F."/>
            <person name="Pallen M.J."/>
        </authorList>
    </citation>
    <scope>NUCLEOTIDE SEQUENCE</scope>
    <source>
        <strain evidence="7">ChiHjej13B12-24818</strain>
    </source>
</reference>
<evidence type="ECO:0000259" key="6">
    <source>
        <dbReference type="SMART" id="SM00387"/>
    </source>
</evidence>
<accession>A0A9D2LAH8</accession>
<name>A0A9D2LAH8_9MICO</name>
<dbReference type="InterPro" id="IPR050482">
    <property type="entry name" value="Sensor_HK_TwoCompSys"/>
</dbReference>
<dbReference type="EMBL" id="DWZH01000001">
    <property type="protein sequence ID" value="HJB08928.1"/>
    <property type="molecule type" value="Genomic_DNA"/>
</dbReference>
<dbReference type="InterPro" id="IPR036890">
    <property type="entry name" value="HATPase_C_sf"/>
</dbReference>
<dbReference type="InterPro" id="IPR011712">
    <property type="entry name" value="Sig_transdc_His_kin_sub3_dim/P"/>
</dbReference>
<feature type="transmembrane region" description="Helical" evidence="5">
    <location>
        <begin position="65"/>
        <end position="83"/>
    </location>
</feature>
<dbReference type="GO" id="GO:0016020">
    <property type="term" value="C:membrane"/>
    <property type="evidence" value="ECO:0007669"/>
    <property type="project" value="InterPro"/>
</dbReference>
<keyword evidence="5" id="KW-0812">Transmembrane</keyword>
<proteinExistence type="predicted"/>
<evidence type="ECO:0000256" key="3">
    <source>
        <dbReference type="ARBA" id="ARBA00023012"/>
    </source>
</evidence>
<keyword evidence="5" id="KW-0472">Membrane</keyword>
<feature type="domain" description="Histidine kinase/HSP90-like ATPase" evidence="6">
    <location>
        <begin position="298"/>
        <end position="383"/>
    </location>
</feature>
<feature type="compositionally biased region" description="Low complexity" evidence="4">
    <location>
        <begin position="9"/>
        <end position="21"/>
    </location>
</feature>
<feature type="transmembrane region" description="Helical" evidence="5">
    <location>
        <begin position="140"/>
        <end position="173"/>
    </location>
</feature>
<dbReference type="GO" id="GO:0046983">
    <property type="term" value="F:protein dimerization activity"/>
    <property type="evidence" value="ECO:0007669"/>
    <property type="project" value="InterPro"/>
</dbReference>
<feature type="transmembrane region" description="Helical" evidence="5">
    <location>
        <begin position="38"/>
        <end position="59"/>
    </location>
</feature>
<dbReference type="Pfam" id="PF02518">
    <property type="entry name" value="HATPase_c"/>
    <property type="match status" value="1"/>
</dbReference>
<protein>
    <submittedName>
        <fullName evidence="7">Sensor histidine kinase</fullName>
    </submittedName>
</protein>
<keyword evidence="3" id="KW-0902">Two-component regulatory system</keyword>
<sequence>MQTMTQPNSAAEPAASASETAGRPLTPREIHRAAKESGGLPFSLAPAVFLVIPAAFAWVGAPGGGAAIVTVLLAAYGVLFVYSPGIAEYPLPTRLLWFAAATALIALLGPLIGEYVLFMVMFQAMTHVILLPWRWAVPSAILVCLAVAVISLWIQLYVAAGFAVVGLVMTLGIGHGIRQQVLQEQLGLAQRRNAVLAVAAERERIGRDLHDILGHSLTSLTISAQLAQRLIEADPAAARAQLAHIEQTSRQALADVRATSSGMRTVRAATEIASARSVLASVGIEAEVPTALPALDDHRAELFGYVIREGVTNIVRHSGAHTATVTVTEDRVRISDDGEGIPAGTTRTGLAGLERRVAEAGGRLLVESSAAGTVLTAEMPVQAEQAEPAEMTGPEEHP</sequence>
<dbReference type="Proteomes" id="UP000823823">
    <property type="component" value="Unassembled WGS sequence"/>
</dbReference>
<organism evidence="7 8">
    <name type="scientific">Candidatus Brachybacterium merdavium</name>
    <dbReference type="NCBI Taxonomy" id="2838513"/>
    <lineage>
        <taxon>Bacteria</taxon>
        <taxon>Bacillati</taxon>
        <taxon>Actinomycetota</taxon>
        <taxon>Actinomycetes</taxon>
        <taxon>Micrococcales</taxon>
        <taxon>Dermabacteraceae</taxon>
        <taxon>Brachybacterium</taxon>
    </lineage>
</organism>
<gene>
    <name evidence="7" type="ORF">H9786_00115</name>
</gene>
<evidence type="ECO:0000313" key="8">
    <source>
        <dbReference type="Proteomes" id="UP000823823"/>
    </source>
</evidence>
<feature type="transmembrane region" description="Helical" evidence="5">
    <location>
        <begin position="95"/>
        <end position="120"/>
    </location>
</feature>
<dbReference type="Gene3D" id="3.30.565.10">
    <property type="entry name" value="Histidine kinase-like ATPase, C-terminal domain"/>
    <property type="match status" value="1"/>
</dbReference>
<keyword evidence="5" id="KW-1133">Transmembrane helix</keyword>
<reference evidence="7" key="2">
    <citation type="submission" date="2021-04" db="EMBL/GenBank/DDBJ databases">
        <authorList>
            <person name="Gilroy R."/>
        </authorList>
    </citation>
    <scope>NUCLEOTIDE SEQUENCE</scope>
    <source>
        <strain evidence="7">ChiHjej13B12-24818</strain>
    </source>
</reference>
<keyword evidence="1" id="KW-0808">Transferase</keyword>
<dbReference type="Gene3D" id="1.20.5.1930">
    <property type="match status" value="1"/>
</dbReference>
<keyword evidence="2 7" id="KW-0418">Kinase</keyword>
<dbReference type="GO" id="GO:0000155">
    <property type="term" value="F:phosphorelay sensor kinase activity"/>
    <property type="evidence" value="ECO:0007669"/>
    <property type="project" value="InterPro"/>
</dbReference>
<evidence type="ECO:0000256" key="5">
    <source>
        <dbReference type="SAM" id="Phobius"/>
    </source>
</evidence>
<dbReference type="CDD" id="cd16917">
    <property type="entry name" value="HATPase_UhpB-NarQ-NarX-like"/>
    <property type="match status" value="1"/>
</dbReference>
<dbReference type="SMART" id="SM00387">
    <property type="entry name" value="HATPase_c"/>
    <property type="match status" value="1"/>
</dbReference>
<comment type="caution">
    <text evidence="7">The sequence shown here is derived from an EMBL/GenBank/DDBJ whole genome shotgun (WGS) entry which is preliminary data.</text>
</comment>
<dbReference type="InterPro" id="IPR003594">
    <property type="entry name" value="HATPase_dom"/>
</dbReference>
<evidence type="ECO:0000256" key="2">
    <source>
        <dbReference type="ARBA" id="ARBA00022777"/>
    </source>
</evidence>
<dbReference type="SUPFAM" id="SSF55874">
    <property type="entry name" value="ATPase domain of HSP90 chaperone/DNA topoisomerase II/histidine kinase"/>
    <property type="match status" value="1"/>
</dbReference>
<feature type="region of interest" description="Disordered" evidence="4">
    <location>
        <begin position="1"/>
        <end position="25"/>
    </location>
</feature>
<evidence type="ECO:0000256" key="4">
    <source>
        <dbReference type="SAM" id="MobiDB-lite"/>
    </source>
</evidence>
<dbReference type="AlphaFoldDB" id="A0A9D2LAH8"/>
<evidence type="ECO:0000313" key="7">
    <source>
        <dbReference type="EMBL" id="HJB08928.1"/>
    </source>
</evidence>
<dbReference type="Pfam" id="PF07730">
    <property type="entry name" value="HisKA_3"/>
    <property type="match status" value="1"/>
</dbReference>
<dbReference type="PANTHER" id="PTHR24421:SF63">
    <property type="entry name" value="SENSOR HISTIDINE KINASE DESK"/>
    <property type="match status" value="1"/>
</dbReference>
<dbReference type="PANTHER" id="PTHR24421">
    <property type="entry name" value="NITRATE/NITRITE SENSOR PROTEIN NARX-RELATED"/>
    <property type="match status" value="1"/>
</dbReference>